<dbReference type="InterPro" id="IPR016181">
    <property type="entry name" value="Acyl_CoA_acyltransferase"/>
</dbReference>
<accession>A0A0M1NJ27</accession>
<evidence type="ECO:0000313" key="2">
    <source>
        <dbReference type="Proteomes" id="UP000036932"/>
    </source>
</evidence>
<keyword evidence="2" id="KW-1185">Reference proteome</keyword>
<keyword evidence="1" id="KW-0808">Transferase</keyword>
<sequence>MKISSLSLSSPDEWPHAKQQCSDFFRRYSNEQLTHEDHQCLATLSYDELLKPGTSIVAATVRSDVGHIPVGICFAANYGEDACMVAVHPLYRNRRIGSSLIRSLLIRFGRLRCEVAAEYSASLKMCFHAGLQAVALEQGPTGNPTFIMSTALPSNQFRSSLTTSADSIQEGELPCQNPS</sequence>
<organism evidence="1 2">
    <name type="scientific">Paenibacillus solani</name>
    <dbReference type="NCBI Taxonomy" id="1705565"/>
    <lineage>
        <taxon>Bacteria</taxon>
        <taxon>Bacillati</taxon>
        <taxon>Bacillota</taxon>
        <taxon>Bacilli</taxon>
        <taxon>Bacillales</taxon>
        <taxon>Paenibacillaceae</taxon>
        <taxon>Paenibacillus</taxon>
    </lineage>
</organism>
<dbReference type="CDD" id="cd04301">
    <property type="entry name" value="NAT_SF"/>
    <property type="match status" value="1"/>
</dbReference>
<dbReference type="PATRIC" id="fig|1705565.3.peg.5481"/>
<dbReference type="EMBL" id="LIUT01000003">
    <property type="protein sequence ID" value="KOR82191.1"/>
    <property type="molecule type" value="Genomic_DNA"/>
</dbReference>
<dbReference type="OrthoDB" id="2869300at2"/>
<dbReference type="Gene3D" id="3.40.630.30">
    <property type="match status" value="1"/>
</dbReference>
<dbReference type="RefSeq" id="WP_054403859.1">
    <property type="nucleotide sequence ID" value="NZ_LIUT01000003.1"/>
</dbReference>
<dbReference type="SUPFAM" id="SSF55729">
    <property type="entry name" value="Acyl-CoA N-acyltransferases (Nat)"/>
    <property type="match status" value="1"/>
</dbReference>
<evidence type="ECO:0000313" key="1">
    <source>
        <dbReference type="EMBL" id="KOR82191.1"/>
    </source>
</evidence>
<comment type="caution">
    <text evidence="1">The sequence shown here is derived from an EMBL/GenBank/DDBJ whole genome shotgun (WGS) entry which is preliminary data.</text>
</comment>
<proteinExistence type="predicted"/>
<dbReference type="AlphaFoldDB" id="A0A0M1NJ27"/>
<reference evidence="2" key="1">
    <citation type="submission" date="2015-08" db="EMBL/GenBank/DDBJ databases">
        <title>Genome sequencing project for genomic taxonomy and phylogenomics of Bacillus-like bacteria.</title>
        <authorList>
            <person name="Liu B."/>
            <person name="Wang J."/>
            <person name="Zhu Y."/>
            <person name="Liu G."/>
            <person name="Chen Q."/>
            <person name="Chen Z."/>
            <person name="Lan J."/>
            <person name="Che J."/>
            <person name="Ge C."/>
            <person name="Shi H."/>
            <person name="Pan Z."/>
            <person name="Liu X."/>
        </authorList>
    </citation>
    <scope>NUCLEOTIDE SEQUENCE [LARGE SCALE GENOMIC DNA]</scope>
    <source>
        <strain evidence="2">FJAT-22460</strain>
    </source>
</reference>
<name>A0A0M1NJ27_9BACL</name>
<gene>
    <name evidence="1" type="ORF">AM231_17745</name>
</gene>
<dbReference type="Proteomes" id="UP000036932">
    <property type="component" value="Unassembled WGS sequence"/>
</dbReference>
<protein>
    <submittedName>
        <fullName evidence="1">GCN5 family acetyltransferase</fullName>
    </submittedName>
</protein>
<dbReference type="GO" id="GO:0016740">
    <property type="term" value="F:transferase activity"/>
    <property type="evidence" value="ECO:0007669"/>
    <property type="project" value="UniProtKB-KW"/>
</dbReference>